<feature type="region of interest" description="Disordered" evidence="1">
    <location>
        <begin position="1"/>
        <end position="28"/>
    </location>
</feature>
<evidence type="ECO:0000313" key="2">
    <source>
        <dbReference type="EMBL" id="KAK6984596.1"/>
    </source>
</evidence>
<feature type="compositionally biased region" description="Pro residues" evidence="1">
    <location>
        <begin position="9"/>
        <end position="25"/>
    </location>
</feature>
<protein>
    <submittedName>
        <fullName evidence="2">Uncharacterized protein</fullName>
    </submittedName>
</protein>
<gene>
    <name evidence="2" type="ORF">R3P38DRAFT_2575735</name>
</gene>
<feature type="region of interest" description="Disordered" evidence="1">
    <location>
        <begin position="137"/>
        <end position="203"/>
    </location>
</feature>
<evidence type="ECO:0000256" key="1">
    <source>
        <dbReference type="SAM" id="MobiDB-lite"/>
    </source>
</evidence>
<dbReference type="AlphaFoldDB" id="A0AAV9ZK45"/>
<accession>A0AAV9ZK45</accession>
<dbReference type="Proteomes" id="UP001362999">
    <property type="component" value="Unassembled WGS sequence"/>
</dbReference>
<proteinExistence type="predicted"/>
<reference evidence="2 3" key="1">
    <citation type="journal article" date="2024" name="J Genomics">
        <title>Draft genome sequencing and assembly of Favolaschia claudopus CIRM-BRFM 2984 isolated from oak limbs.</title>
        <authorList>
            <person name="Navarro D."/>
            <person name="Drula E."/>
            <person name="Chaduli D."/>
            <person name="Cazenave R."/>
            <person name="Ahrendt S."/>
            <person name="Wang J."/>
            <person name="Lipzen A."/>
            <person name="Daum C."/>
            <person name="Barry K."/>
            <person name="Grigoriev I.V."/>
            <person name="Favel A."/>
            <person name="Rosso M.N."/>
            <person name="Martin F."/>
        </authorList>
    </citation>
    <scope>NUCLEOTIDE SEQUENCE [LARGE SCALE GENOMIC DNA]</scope>
    <source>
        <strain evidence="2 3">CIRM-BRFM 2984</strain>
    </source>
</reference>
<name>A0AAV9ZK45_9AGAR</name>
<sequence>MRNYRRYQPYPPPATSGPPLPPAPSPETKQMLKTALEQLTFFNGAGTMVTWDGGDWKLIARPTRKTGGRSTLYVGAASFPKVPGFRNPQCPDLDAYGRPYAPMDLHLGKTLDGVKQDFFRATDHQCMFVDEQFVEKSLTPTSPNSTPSSSSSSPNHTNSDCISELLRGDPRIPACYQGPPSPEGSVAASSPSRPTPTPRWRTKYPKHASMYSEVVFKARAHSDESLLNQIWDGYIAGQYEISPSSHPAYPNTRTITPRVLRPYDPDFYPSCLDRTYQELRFLGTDIGRAVRALNSTFGITPEVLAEIKRDCVTCSVCRCQFSHEGFNHHIRDGLCGSSPTPSPVATLPTIVRLPHELSLRELPSGKQLGKFAEYLDSPIGAAFLQWNSRLGVPRDVWALVSTATIECETCAHCRVFPAHLAHLHPVTGICNDLVDEP</sequence>
<comment type="caution">
    <text evidence="2">The sequence shown here is derived from an EMBL/GenBank/DDBJ whole genome shotgun (WGS) entry which is preliminary data.</text>
</comment>
<dbReference type="EMBL" id="JAWWNJ010000136">
    <property type="protein sequence ID" value="KAK6984596.1"/>
    <property type="molecule type" value="Genomic_DNA"/>
</dbReference>
<feature type="compositionally biased region" description="Low complexity" evidence="1">
    <location>
        <begin position="137"/>
        <end position="159"/>
    </location>
</feature>
<keyword evidence="3" id="KW-1185">Reference proteome</keyword>
<evidence type="ECO:0000313" key="3">
    <source>
        <dbReference type="Proteomes" id="UP001362999"/>
    </source>
</evidence>
<organism evidence="2 3">
    <name type="scientific">Favolaschia claudopus</name>
    <dbReference type="NCBI Taxonomy" id="2862362"/>
    <lineage>
        <taxon>Eukaryota</taxon>
        <taxon>Fungi</taxon>
        <taxon>Dikarya</taxon>
        <taxon>Basidiomycota</taxon>
        <taxon>Agaricomycotina</taxon>
        <taxon>Agaricomycetes</taxon>
        <taxon>Agaricomycetidae</taxon>
        <taxon>Agaricales</taxon>
        <taxon>Marasmiineae</taxon>
        <taxon>Mycenaceae</taxon>
        <taxon>Favolaschia</taxon>
    </lineage>
</organism>